<evidence type="ECO:0000256" key="3">
    <source>
        <dbReference type="ARBA" id="ARBA00022723"/>
    </source>
</evidence>
<dbReference type="InterPro" id="IPR001715">
    <property type="entry name" value="CH_dom"/>
</dbReference>
<dbReference type="SUPFAM" id="SSF57889">
    <property type="entry name" value="Cysteine-rich domain"/>
    <property type="match status" value="1"/>
</dbReference>
<dbReference type="AlphaFoldDB" id="A0A1I7X974"/>
<dbReference type="Proteomes" id="UP000095283">
    <property type="component" value="Unplaced"/>
</dbReference>
<dbReference type="SUPFAM" id="SSF50729">
    <property type="entry name" value="PH domain-like"/>
    <property type="match status" value="1"/>
</dbReference>
<dbReference type="InterPro" id="IPR000888">
    <property type="entry name" value="RmlC-like"/>
</dbReference>
<dbReference type="GO" id="GO:0000124">
    <property type="term" value="C:SAGA complex"/>
    <property type="evidence" value="ECO:0007669"/>
    <property type="project" value="InterPro"/>
</dbReference>
<dbReference type="Gene3D" id="2.30.29.30">
    <property type="entry name" value="Pleckstrin-homology domain (PH domain)/Phosphotyrosine-binding domain (PTB)"/>
    <property type="match status" value="1"/>
</dbReference>
<dbReference type="InterPro" id="IPR018783">
    <property type="entry name" value="TF_ENY2"/>
</dbReference>
<dbReference type="Gene3D" id="1.20.900.10">
    <property type="entry name" value="Dbl homology (DH) domain"/>
    <property type="match status" value="1"/>
</dbReference>
<organism evidence="9 10">
    <name type="scientific">Heterorhabditis bacteriophora</name>
    <name type="common">Entomopathogenic nematode worm</name>
    <dbReference type="NCBI Taxonomy" id="37862"/>
    <lineage>
        <taxon>Eukaryota</taxon>
        <taxon>Metazoa</taxon>
        <taxon>Ecdysozoa</taxon>
        <taxon>Nematoda</taxon>
        <taxon>Chromadorea</taxon>
        <taxon>Rhabditida</taxon>
        <taxon>Rhabditina</taxon>
        <taxon>Rhabditomorpha</taxon>
        <taxon>Strongyloidea</taxon>
        <taxon>Heterorhabditidae</taxon>
        <taxon>Heterorhabditis</taxon>
    </lineage>
</organism>
<proteinExistence type="predicted"/>
<dbReference type="InterPro" id="IPR036872">
    <property type="entry name" value="CH_dom_sf"/>
</dbReference>
<dbReference type="InterPro" id="IPR000219">
    <property type="entry name" value="DH_dom"/>
</dbReference>
<dbReference type="GO" id="GO:0003713">
    <property type="term" value="F:transcription coactivator activity"/>
    <property type="evidence" value="ECO:0007669"/>
    <property type="project" value="InterPro"/>
</dbReference>
<dbReference type="WBParaSite" id="Hba_14212">
    <property type="protein sequence ID" value="Hba_14212"/>
    <property type="gene ID" value="Hba_14212"/>
</dbReference>
<accession>A0A1I7X974</accession>
<keyword evidence="9" id="KW-1185">Reference proteome</keyword>
<dbReference type="GO" id="GO:0016477">
    <property type="term" value="P:cell migration"/>
    <property type="evidence" value="ECO:0007669"/>
    <property type="project" value="TreeGrafter"/>
</dbReference>
<evidence type="ECO:0000259" key="6">
    <source>
        <dbReference type="PROSITE" id="PS50010"/>
    </source>
</evidence>
<keyword evidence="2" id="KW-0344">Guanine-nucleotide releasing factor</keyword>
<dbReference type="SUPFAM" id="SSF51182">
    <property type="entry name" value="RmlC-like cupins"/>
    <property type="match status" value="1"/>
</dbReference>
<evidence type="ECO:0000256" key="1">
    <source>
        <dbReference type="ARBA" id="ARBA00022553"/>
    </source>
</evidence>
<dbReference type="SUPFAM" id="SSF47576">
    <property type="entry name" value="Calponin-homology domain, CH-domain"/>
    <property type="match status" value="1"/>
</dbReference>
<dbReference type="NCBIfam" id="TIGR01221">
    <property type="entry name" value="rmlC"/>
    <property type="match status" value="1"/>
</dbReference>
<evidence type="ECO:0000313" key="9">
    <source>
        <dbReference type="Proteomes" id="UP000095283"/>
    </source>
</evidence>
<dbReference type="InterPro" id="IPR055251">
    <property type="entry name" value="SOS1_NGEF_PH"/>
</dbReference>
<dbReference type="Pfam" id="PF00130">
    <property type="entry name" value="C1_1"/>
    <property type="match status" value="1"/>
</dbReference>
<dbReference type="InterPro" id="IPR002219">
    <property type="entry name" value="PKC_DAG/PE"/>
</dbReference>
<dbReference type="GO" id="GO:0046872">
    <property type="term" value="F:metal ion binding"/>
    <property type="evidence" value="ECO:0007669"/>
    <property type="project" value="UniProtKB-KW"/>
</dbReference>
<dbReference type="InterPro" id="IPR035899">
    <property type="entry name" value="DBL_dom_sf"/>
</dbReference>
<dbReference type="PROSITE" id="PS50003">
    <property type="entry name" value="PH_DOMAIN"/>
    <property type="match status" value="1"/>
</dbReference>
<dbReference type="PANTHER" id="PTHR45818">
    <property type="entry name" value="PROTEIN VAV"/>
    <property type="match status" value="1"/>
</dbReference>
<dbReference type="InterPro" id="IPR038212">
    <property type="entry name" value="TF_EnY2_sf"/>
</dbReference>
<protein>
    <submittedName>
        <fullName evidence="10">Guanine nucleotide exchange factor VAV2</fullName>
    </submittedName>
</protein>
<feature type="domain" description="DH" evidence="6">
    <location>
        <begin position="234"/>
        <end position="428"/>
    </location>
</feature>
<dbReference type="Gene3D" id="1.10.246.140">
    <property type="match status" value="1"/>
</dbReference>
<dbReference type="GO" id="GO:0005643">
    <property type="term" value="C:nuclear pore"/>
    <property type="evidence" value="ECO:0007669"/>
    <property type="project" value="InterPro"/>
</dbReference>
<evidence type="ECO:0000259" key="7">
    <source>
        <dbReference type="PROSITE" id="PS50021"/>
    </source>
</evidence>
<dbReference type="Pfam" id="PF00621">
    <property type="entry name" value="RhoGEF"/>
    <property type="match status" value="1"/>
</dbReference>
<dbReference type="PROSITE" id="PS50010">
    <property type="entry name" value="DH_2"/>
    <property type="match status" value="1"/>
</dbReference>
<dbReference type="Pfam" id="PF00307">
    <property type="entry name" value="CH"/>
    <property type="match status" value="1"/>
</dbReference>
<dbReference type="SMART" id="SM00233">
    <property type="entry name" value="PH"/>
    <property type="match status" value="1"/>
</dbReference>
<dbReference type="InterPro" id="IPR011051">
    <property type="entry name" value="RmlC_Cupin_sf"/>
</dbReference>
<dbReference type="Pfam" id="PF10163">
    <property type="entry name" value="EnY2"/>
    <property type="match status" value="1"/>
</dbReference>
<feature type="domain" description="PH" evidence="5">
    <location>
        <begin position="461"/>
        <end position="571"/>
    </location>
</feature>
<evidence type="ECO:0000259" key="5">
    <source>
        <dbReference type="PROSITE" id="PS50003"/>
    </source>
</evidence>
<evidence type="ECO:0000313" key="10">
    <source>
        <dbReference type="WBParaSite" id="Hba_14212"/>
    </source>
</evidence>
<dbReference type="PROSITE" id="PS50021">
    <property type="entry name" value="CH"/>
    <property type="match status" value="1"/>
</dbReference>
<keyword evidence="3" id="KW-0479">Metal-binding</keyword>
<dbReference type="PROSITE" id="PS50081">
    <property type="entry name" value="ZF_DAG_PE_2"/>
    <property type="match status" value="1"/>
</dbReference>
<keyword evidence="4" id="KW-0862">Zinc</keyword>
<evidence type="ECO:0000256" key="2">
    <source>
        <dbReference type="ARBA" id="ARBA00022658"/>
    </source>
</evidence>
<dbReference type="PANTHER" id="PTHR45818:SF3">
    <property type="entry name" value="PROTEIN VAV"/>
    <property type="match status" value="1"/>
</dbReference>
<feature type="domain" description="Calponin-homology (CH)" evidence="7">
    <location>
        <begin position="5"/>
        <end position="145"/>
    </location>
</feature>
<dbReference type="Gene3D" id="1.10.418.10">
    <property type="entry name" value="Calponin-like domain"/>
    <property type="match status" value="1"/>
</dbReference>
<dbReference type="GO" id="GO:0006406">
    <property type="term" value="P:mRNA export from nucleus"/>
    <property type="evidence" value="ECO:0007669"/>
    <property type="project" value="InterPro"/>
</dbReference>
<dbReference type="SMART" id="SM00033">
    <property type="entry name" value="CH"/>
    <property type="match status" value="1"/>
</dbReference>
<dbReference type="InterPro" id="IPR046349">
    <property type="entry name" value="C1-like_sf"/>
</dbReference>
<dbReference type="GO" id="GO:0008830">
    <property type="term" value="F:dTDP-4-dehydrorhamnose 3,5-epimerase activity"/>
    <property type="evidence" value="ECO:0007669"/>
    <property type="project" value="InterPro"/>
</dbReference>
<dbReference type="Gene3D" id="2.60.120.10">
    <property type="entry name" value="Jelly Rolls"/>
    <property type="match status" value="1"/>
</dbReference>
<dbReference type="GO" id="GO:0005085">
    <property type="term" value="F:guanyl-nucleotide exchange factor activity"/>
    <property type="evidence" value="ECO:0007669"/>
    <property type="project" value="UniProtKB-KW"/>
</dbReference>
<reference evidence="10" key="1">
    <citation type="submission" date="2016-11" db="UniProtKB">
        <authorList>
            <consortium name="WormBaseParasite"/>
        </authorList>
    </citation>
    <scope>IDENTIFICATION</scope>
</reference>
<sequence length="920" mass="106499">MSERCELWRECVRWLRDVGVLNFHGLDLSNTLMVDFANMLRDGVLLCRLINELEPYCIDEKAIQLRPHMSEVCKYYFLSRGAIIHSYYLIFFLQFTCHKSVTAFLGACQSHFHFKEEDLFEASDLIRLRDFGKVLSTLSMLSYSDSAMRKGIKPFPLRVRPTVPTRICPPPEEEAIYKSLLDDVETVDLDSAVYDVRPYVRNDEEPQLIYDRIVCRKDSQRKHDVWSTFSPQSKREHCIKELLDTEQNYVEKALNMIINKFYEPLQKFIEEHDHKTIFMNITALWNLHHSFYSDLRQAVLKSVGLNQVSDGRPSSLGRTIGDVFLLHKEKFIAYGPYCMGLDESRMKILDLEKNDMIIRAKIAECTSSVNDNQFKLQDLLCLPMQRVLKYHILLSEMIKSTSVDAPDRKSLESAKEAMDDVNSYINEMKRDNETRQLIMEIQNSITDLSMPGNVTLMEYGRLNADGEVRLSESTASQSGKMKQRHVFLFDKVLIICRANRVSLHSYKKHSFIVPLIYTYIFRKLASGQHLLYLLVRENRSCSPDSARQITLSFKSSPQREKWLHQFESARNNIVPNQIENTGHKLRYESFSIDEPHKCSVCCKFLKGLFYQGYSCDHCRNLLHKSCIVLRPCSGSRHSSAISYSGSFNSRSQLRHSALGGCMFNWIYCLGNNLFRTLIYMYIIVILLRMSIYSSKMSSVRTKEDLENAFISSGEKERIKEVLLARLRKDGWVNEVKNMARRAIKEKMSIPEVERRFKVEIESVEGIPDLKIIKPKVFPDDRGFFSETYNAIEWEEALNYKQDFKQDNHSFSKYGVLRGLHTQPGMGKLVSVISGEIFDVAVDIRPGSATYGKWHGVLLNGKNKHAFWIPDGFLHGFQCLSSEGAHVTYKCTGVYDAKTEYECPFDYLAFKESILSIRILM</sequence>
<dbReference type="Pfam" id="PF00908">
    <property type="entry name" value="dTDP_sugar_isom"/>
    <property type="match status" value="1"/>
</dbReference>
<dbReference type="SMART" id="SM00325">
    <property type="entry name" value="RhoGEF"/>
    <property type="match status" value="1"/>
</dbReference>
<dbReference type="InterPro" id="IPR001849">
    <property type="entry name" value="PH_domain"/>
</dbReference>
<evidence type="ECO:0000259" key="8">
    <source>
        <dbReference type="PROSITE" id="PS50081"/>
    </source>
</evidence>
<dbReference type="SUPFAM" id="SSF48065">
    <property type="entry name" value="DBL homology domain (DH-domain)"/>
    <property type="match status" value="1"/>
</dbReference>
<dbReference type="CDD" id="cd00160">
    <property type="entry name" value="RhoGEF"/>
    <property type="match status" value="1"/>
</dbReference>
<dbReference type="CDD" id="cd20810">
    <property type="entry name" value="C1_VAV"/>
    <property type="match status" value="1"/>
</dbReference>
<dbReference type="Pfam" id="PF22697">
    <property type="entry name" value="SOS1_NGEF_PH"/>
    <property type="match status" value="1"/>
</dbReference>
<keyword evidence="1" id="KW-0597">Phosphoprotein</keyword>
<dbReference type="Gene3D" id="3.30.60.20">
    <property type="match status" value="1"/>
</dbReference>
<dbReference type="InterPro" id="IPR014710">
    <property type="entry name" value="RmlC-like_jellyroll"/>
</dbReference>
<name>A0A1I7X974_HETBA</name>
<dbReference type="InterPro" id="IPR011993">
    <property type="entry name" value="PH-like_dom_sf"/>
</dbReference>
<evidence type="ECO:0000256" key="4">
    <source>
        <dbReference type="ARBA" id="ARBA00022833"/>
    </source>
</evidence>
<feature type="domain" description="Phorbol-ester/DAG-type" evidence="8">
    <location>
        <begin position="582"/>
        <end position="632"/>
    </location>
</feature>
<dbReference type="GO" id="GO:0005737">
    <property type="term" value="C:cytoplasm"/>
    <property type="evidence" value="ECO:0007669"/>
    <property type="project" value="TreeGrafter"/>
</dbReference>
<dbReference type="CDD" id="cd00438">
    <property type="entry name" value="cupin_RmlC"/>
    <property type="match status" value="1"/>
</dbReference>